<name>A0A9W9JM20_9EURO</name>
<evidence type="ECO:0000313" key="2">
    <source>
        <dbReference type="Proteomes" id="UP001150879"/>
    </source>
</evidence>
<accession>A0A9W9JM20</accession>
<reference evidence="1" key="1">
    <citation type="submission" date="2022-11" db="EMBL/GenBank/DDBJ databases">
        <authorList>
            <person name="Petersen C."/>
        </authorList>
    </citation>
    <scope>NUCLEOTIDE SEQUENCE</scope>
    <source>
        <strain evidence="1">IBT 16849</strain>
    </source>
</reference>
<sequence>KNSVAGSRIALIGLGGIRSIRVIKPDLSKVSGISRTRLKSRVVKILNSIIIISRTREVTLKIVYHSDLIEVKPIEKSEALELL</sequence>
<proteinExistence type="predicted"/>
<dbReference type="Proteomes" id="UP001150879">
    <property type="component" value="Unassembled WGS sequence"/>
</dbReference>
<dbReference type="AlphaFoldDB" id="A0A9W9JM20"/>
<gene>
    <name evidence="1" type="ORF">N7472_004647</name>
</gene>
<protein>
    <submittedName>
        <fullName evidence="1">Uncharacterized protein</fullName>
    </submittedName>
</protein>
<comment type="caution">
    <text evidence="1">The sequence shown here is derived from an EMBL/GenBank/DDBJ whole genome shotgun (WGS) entry which is preliminary data.</text>
</comment>
<organism evidence="1 2">
    <name type="scientific">Penicillium cf. griseofulvum</name>
    <dbReference type="NCBI Taxonomy" id="2972120"/>
    <lineage>
        <taxon>Eukaryota</taxon>
        <taxon>Fungi</taxon>
        <taxon>Dikarya</taxon>
        <taxon>Ascomycota</taxon>
        <taxon>Pezizomycotina</taxon>
        <taxon>Eurotiomycetes</taxon>
        <taxon>Eurotiomycetidae</taxon>
        <taxon>Eurotiales</taxon>
        <taxon>Aspergillaceae</taxon>
        <taxon>Penicillium</taxon>
    </lineage>
</organism>
<reference evidence="1" key="2">
    <citation type="journal article" date="2023" name="IMA Fungus">
        <title>Comparative genomic study of the Penicillium genus elucidates a diverse pangenome and 15 lateral gene transfer events.</title>
        <authorList>
            <person name="Petersen C."/>
            <person name="Sorensen T."/>
            <person name="Nielsen M.R."/>
            <person name="Sondergaard T.E."/>
            <person name="Sorensen J.L."/>
            <person name="Fitzpatrick D.A."/>
            <person name="Frisvad J.C."/>
            <person name="Nielsen K.L."/>
        </authorList>
    </citation>
    <scope>NUCLEOTIDE SEQUENCE</scope>
    <source>
        <strain evidence="1">IBT 16849</strain>
    </source>
</reference>
<evidence type="ECO:0000313" key="1">
    <source>
        <dbReference type="EMBL" id="KAJ5199443.1"/>
    </source>
</evidence>
<keyword evidence="2" id="KW-1185">Reference proteome</keyword>
<dbReference type="EMBL" id="JAPQKP010000003">
    <property type="protein sequence ID" value="KAJ5199443.1"/>
    <property type="molecule type" value="Genomic_DNA"/>
</dbReference>
<feature type="non-terminal residue" evidence="1">
    <location>
        <position position="83"/>
    </location>
</feature>